<dbReference type="InterPro" id="IPR034660">
    <property type="entry name" value="DinB/YfiT-like"/>
</dbReference>
<keyword evidence="3" id="KW-1185">Reference proteome</keyword>
<accession>A0A316A4B3</accession>
<reference evidence="2 3" key="1">
    <citation type="submission" date="2018-03" db="EMBL/GenBank/DDBJ databases">
        <title>Genomic Encyclopedia of Archaeal and Bacterial Type Strains, Phase II (KMG-II): from individual species to whole genera.</title>
        <authorList>
            <person name="Goeker M."/>
        </authorList>
    </citation>
    <scope>NUCLEOTIDE SEQUENCE [LARGE SCALE GENOMIC DNA]</scope>
    <source>
        <strain evidence="2 3">DSM 44889</strain>
    </source>
</reference>
<gene>
    <name evidence="2" type="ORF">BXY45_1197</name>
</gene>
<dbReference type="RefSeq" id="WP_211319590.1">
    <property type="nucleotide sequence ID" value="NZ_QGDQ01000019.1"/>
</dbReference>
<dbReference type="GO" id="GO:0046872">
    <property type="term" value="F:metal ion binding"/>
    <property type="evidence" value="ECO:0007669"/>
    <property type="project" value="InterPro"/>
</dbReference>
<evidence type="ECO:0000313" key="2">
    <source>
        <dbReference type="EMBL" id="PWJ52515.1"/>
    </source>
</evidence>
<comment type="caution">
    <text evidence="2">The sequence shown here is derived from an EMBL/GenBank/DDBJ whole genome shotgun (WGS) entry which is preliminary data.</text>
</comment>
<dbReference type="EMBL" id="QGDQ01000019">
    <property type="protein sequence ID" value="PWJ52515.1"/>
    <property type="molecule type" value="Genomic_DNA"/>
</dbReference>
<name>A0A316A4B3_9ACTN</name>
<sequence>MTAMELARQERADLLELLSSLPLEQWEQPTLCDGWTVRDVVAHVLSYDDLTAGQTLHRFISGRLSTARINATVLAEFDGTSPEQLLQRLSTHLRPAGLPAGMGGRIGLTDALIHHQDIRRPLGLHRSIAHERLRVALPTAIFAPVVQGIRRVYDVRLVATDMEWQFGRGPELKGTAEALLMTVAGRTATLDELEGSGKSRILDRVSG</sequence>
<proteinExistence type="predicted"/>
<dbReference type="Gene3D" id="1.20.120.450">
    <property type="entry name" value="dinb family like domain"/>
    <property type="match status" value="1"/>
</dbReference>
<evidence type="ECO:0000259" key="1">
    <source>
        <dbReference type="Pfam" id="PF11716"/>
    </source>
</evidence>
<organism evidence="2 3">
    <name type="scientific">Quadrisphaera granulorum</name>
    <dbReference type="NCBI Taxonomy" id="317664"/>
    <lineage>
        <taxon>Bacteria</taxon>
        <taxon>Bacillati</taxon>
        <taxon>Actinomycetota</taxon>
        <taxon>Actinomycetes</taxon>
        <taxon>Kineosporiales</taxon>
        <taxon>Kineosporiaceae</taxon>
        <taxon>Quadrisphaera</taxon>
    </lineage>
</organism>
<protein>
    <submittedName>
        <fullName evidence="2">Uncharacterized protein (TIGR03083 family)</fullName>
    </submittedName>
</protein>
<dbReference type="NCBIfam" id="TIGR03083">
    <property type="entry name" value="maleylpyruvate isomerase family mycothiol-dependent enzyme"/>
    <property type="match status" value="1"/>
</dbReference>
<evidence type="ECO:0000313" key="3">
    <source>
        <dbReference type="Proteomes" id="UP000245469"/>
    </source>
</evidence>
<dbReference type="InterPro" id="IPR017517">
    <property type="entry name" value="Maleyloyr_isom"/>
</dbReference>
<dbReference type="AlphaFoldDB" id="A0A316A4B3"/>
<feature type="domain" description="Mycothiol-dependent maleylpyruvate isomerase metal-binding" evidence="1">
    <location>
        <begin position="8"/>
        <end position="55"/>
    </location>
</feature>
<dbReference type="Pfam" id="PF11716">
    <property type="entry name" value="MDMPI_N"/>
    <property type="match status" value="1"/>
</dbReference>
<dbReference type="SUPFAM" id="SSF109854">
    <property type="entry name" value="DinB/YfiT-like putative metalloenzymes"/>
    <property type="match status" value="1"/>
</dbReference>
<dbReference type="Proteomes" id="UP000245469">
    <property type="component" value="Unassembled WGS sequence"/>
</dbReference>
<dbReference type="InterPro" id="IPR024344">
    <property type="entry name" value="MDMPI_metal-binding"/>
</dbReference>